<evidence type="ECO:0000259" key="1">
    <source>
        <dbReference type="Pfam" id="PF22694"/>
    </source>
</evidence>
<accession>A0A383AG95</accession>
<feature type="domain" description="Activating protease CtpA/B N-terminal" evidence="1">
    <location>
        <begin position="9"/>
        <end position="59"/>
    </location>
</feature>
<name>A0A383AG95_9ZZZZ</name>
<gene>
    <name evidence="2" type="ORF">METZ01_LOCUS459049</name>
</gene>
<sequence length="61" mass="7045">MVYAFKNDIAKDQFQKMKTFTQIIRLVSDNYVEDVDMNDIMEGAIIGLLDRLDPHSSYISS</sequence>
<proteinExistence type="predicted"/>
<dbReference type="EMBL" id="UINC01191508">
    <property type="protein sequence ID" value="SVE06195.1"/>
    <property type="molecule type" value="Genomic_DNA"/>
</dbReference>
<organism evidence="2">
    <name type="scientific">marine metagenome</name>
    <dbReference type="NCBI Taxonomy" id="408172"/>
    <lineage>
        <taxon>unclassified sequences</taxon>
        <taxon>metagenomes</taxon>
        <taxon>ecological metagenomes</taxon>
    </lineage>
</organism>
<feature type="non-terminal residue" evidence="2">
    <location>
        <position position="61"/>
    </location>
</feature>
<dbReference type="InterPro" id="IPR055210">
    <property type="entry name" value="CtpA/B_N"/>
</dbReference>
<dbReference type="Pfam" id="PF22694">
    <property type="entry name" value="CtpB_N-like"/>
    <property type="match status" value="1"/>
</dbReference>
<evidence type="ECO:0000313" key="2">
    <source>
        <dbReference type="EMBL" id="SVE06195.1"/>
    </source>
</evidence>
<reference evidence="2" key="1">
    <citation type="submission" date="2018-05" db="EMBL/GenBank/DDBJ databases">
        <authorList>
            <person name="Lanie J.A."/>
            <person name="Ng W.-L."/>
            <person name="Kazmierczak K.M."/>
            <person name="Andrzejewski T.M."/>
            <person name="Davidsen T.M."/>
            <person name="Wayne K.J."/>
            <person name="Tettelin H."/>
            <person name="Glass J.I."/>
            <person name="Rusch D."/>
            <person name="Podicherti R."/>
            <person name="Tsui H.-C.T."/>
            <person name="Winkler M.E."/>
        </authorList>
    </citation>
    <scope>NUCLEOTIDE SEQUENCE</scope>
</reference>
<dbReference type="AlphaFoldDB" id="A0A383AG95"/>
<protein>
    <recommendedName>
        <fullName evidence="1">Activating protease CtpA/B N-terminal domain-containing protein</fullName>
    </recommendedName>
</protein>